<dbReference type="PROSITE" id="PS51257">
    <property type="entry name" value="PROKAR_LIPOPROTEIN"/>
    <property type="match status" value="1"/>
</dbReference>
<feature type="domain" description="Polysaccharide export protein N-terminal" evidence="2">
    <location>
        <begin position="46"/>
        <end position="137"/>
    </location>
</feature>
<dbReference type="PANTHER" id="PTHR33619:SF3">
    <property type="entry name" value="POLYSACCHARIDE EXPORT PROTEIN GFCE-RELATED"/>
    <property type="match status" value="1"/>
</dbReference>
<sequence length="255" mass="29642">MRQIYPFVLFIISFVACVPQKEVIYFQDDIEDKYIDTEYNIAKNRQIIQPFDEVYIEVISTDREGTNFLQQQQRGGIYNTTTPEGLSIISYRVDEYGNVNLPVVGKVKLSGKSIEEAADYMEKQLEDYLYQPSVKINFVNKSITLVGYVSRPGRYYYSSDHINIFQALGMAGDIQEFGNRTEVVIVREDENNTTKAVVDLTTEKIFDSPYYYLRSNDIVYIKPLKKRRWGFDSFPYALLMSSITTLILVMEYVKN</sequence>
<evidence type="ECO:0000313" key="4">
    <source>
        <dbReference type="Proteomes" id="UP000605676"/>
    </source>
</evidence>
<keyword evidence="4" id="KW-1185">Reference proteome</keyword>
<evidence type="ECO:0000259" key="2">
    <source>
        <dbReference type="Pfam" id="PF02563"/>
    </source>
</evidence>
<dbReference type="EMBL" id="JAENRR010000053">
    <property type="protein sequence ID" value="MBK3519108.1"/>
    <property type="molecule type" value="Genomic_DNA"/>
</dbReference>
<dbReference type="RefSeq" id="WP_200466329.1">
    <property type="nucleotide sequence ID" value="NZ_JAENRR010000053.1"/>
</dbReference>
<dbReference type="Gene3D" id="3.10.560.10">
    <property type="entry name" value="Outer membrane lipoprotein wza domain like"/>
    <property type="match status" value="1"/>
</dbReference>
<proteinExistence type="predicted"/>
<dbReference type="Gene3D" id="3.30.1950.10">
    <property type="entry name" value="wza like domain"/>
    <property type="match status" value="1"/>
</dbReference>
<accession>A0ABS1HN50</accession>
<organism evidence="3 4">
    <name type="scientific">Carboxylicivirga marina</name>
    <dbReference type="NCBI Taxonomy" id="2800988"/>
    <lineage>
        <taxon>Bacteria</taxon>
        <taxon>Pseudomonadati</taxon>
        <taxon>Bacteroidota</taxon>
        <taxon>Bacteroidia</taxon>
        <taxon>Marinilabiliales</taxon>
        <taxon>Marinilabiliaceae</taxon>
        <taxon>Carboxylicivirga</taxon>
    </lineage>
</organism>
<evidence type="ECO:0000313" key="3">
    <source>
        <dbReference type="EMBL" id="MBK3519108.1"/>
    </source>
</evidence>
<name>A0ABS1HN50_9BACT</name>
<keyword evidence="1" id="KW-0732">Signal</keyword>
<reference evidence="3 4" key="1">
    <citation type="submission" date="2021-01" db="EMBL/GenBank/DDBJ databases">
        <title>Carboxyliciviraga sp.nov., isolated from coastal sediments.</title>
        <authorList>
            <person name="Lu D."/>
            <person name="Zhang T."/>
        </authorList>
    </citation>
    <scope>NUCLEOTIDE SEQUENCE [LARGE SCALE GENOMIC DNA]</scope>
    <source>
        <strain evidence="3 4">N1Y132</strain>
    </source>
</reference>
<gene>
    <name evidence="3" type="ORF">JIV24_17300</name>
</gene>
<protein>
    <submittedName>
        <fullName evidence="3">Polysaccharide biosynthesis/export family protein</fullName>
    </submittedName>
</protein>
<dbReference type="InterPro" id="IPR003715">
    <property type="entry name" value="Poly_export_N"/>
</dbReference>
<dbReference type="Proteomes" id="UP000605676">
    <property type="component" value="Unassembled WGS sequence"/>
</dbReference>
<dbReference type="PANTHER" id="PTHR33619">
    <property type="entry name" value="POLYSACCHARIDE EXPORT PROTEIN GFCE-RELATED"/>
    <property type="match status" value="1"/>
</dbReference>
<comment type="caution">
    <text evidence="3">The sequence shown here is derived from an EMBL/GenBank/DDBJ whole genome shotgun (WGS) entry which is preliminary data.</text>
</comment>
<dbReference type="InterPro" id="IPR049712">
    <property type="entry name" value="Poly_export"/>
</dbReference>
<dbReference type="Pfam" id="PF02563">
    <property type="entry name" value="Poly_export"/>
    <property type="match status" value="1"/>
</dbReference>
<evidence type="ECO:0000256" key="1">
    <source>
        <dbReference type="ARBA" id="ARBA00022729"/>
    </source>
</evidence>